<keyword evidence="6" id="KW-0067">ATP-binding</keyword>
<dbReference type="InterPro" id="IPR027417">
    <property type="entry name" value="P-loop_NTPase"/>
</dbReference>
<dbReference type="Proteomes" id="UP000062043">
    <property type="component" value="Chromosome"/>
</dbReference>
<dbReference type="PATRIC" id="fig|1432656.3.peg.345"/>
<dbReference type="KEGG" id="tgy:X802_01745"/>
<feature type="domain" description="Clp1 P-loop" evidence="10">
    <location>
        <begin position="39"/>
        <end position="219"/>
    </location>
</feature>
<dbReference type="STRING" id="1432656.X802_01745"/>
<accession>A0A0X1KII8</accession>
<keyword evidence="5" id="KW-0418">Kinase</keyword>
<comment type="cofactor">
    <cofactor evidence="1">
        <name>a divalent metal cation</name>
        <dbReference type="ChEBI" id="CHEBI:60240"/>
    </cofactor>
</comment>
<dbReference type="OrthoDB" id="359472at2157"/>
<evidence type="ECO:0000256" key="7">
    <source>
        <dbReference type="ARBA" id="ARBA00024737"/>
    </source>
</evidence>
<dbReference type="EMBL" id="CP007140">
    <property type="protein sequence ID" value="AJC71052.1"/>
    <property type="molecule type" value="Genomic_DNA"/>
</dbReference>
<dbReference type="InterPro" id="IPR045116">
    <property type="entry name" value="Clp1/Grc3"/>
</dbReference>
<dbReference type="PANTHER" id="PTHR12755">
    <property type="entry name" value="CLEAVAGE/POLYADENYLATION FACTOR IA SUBUNIT CLP1P"/>
    <property type="match status" value="1"/>
</dbReference>
<keyword evidence="12" id="KW-1185">Reference proteome</keyword>
<evidence type="ECO:0000259" key="10">
    <source>
        <dbReference type="Pfam" id="PF16575"/>
    </source>
</evidence>
<dbReference type="GO" id="GO:0005524">
    <property type="term" value="F:ATP binding"/>
    <property type="evidence" value="ECO:0007669"/>
    <property type="project" value="UniProtKB-KW"/>
</dbReference>
<evidence type="ECO:0000313" key="11">
    <source>
        <dbReference type="EMBL" id="AJC71052.1"/>
    </source>
</evidence>
<proteinExistence type="predicted"/>
<evidence type="ECO:0000256" key="4">
    <source>
        <dbReference type="ARBA" id="ARBA00022741"/>
    </source>
</evidence>
<dbReference type="Gene3D" id="3.40.50.300">
    <property type="entry name" value="P-loop containing nucleotide triphosphate hydrolases"/>
    <property type="match status" value="1"/>
</dbReference>
<reference evidence="11 12" key="1">
    <citation type="submission" date="2014-01" db="EMBL/GenBank/DDBJ databases">
        <title>Genome sequencing of Thermococcus guaymasensis.</title>
        <authorList>
            <person name="Zhang X."/>
            <person name="Alvare G."/>
            <person name="Fristensky B."/>
            <person name="Chen L."/>
            <person name="Suen T."/>
            <person name="Chen Q."/>
            <person name="Ma K."/>
        </authorList>
    </citation>
    <scope>NUCLEOTIDE SEQUENCE [LARGE SCALE GENOMIC DNA]</scope>
    <source>
        <strain evidence="11 12">DSM 11113</strain>
    </source>
</reference>
<keyword evidence="3" id="KW-0808">Transferase</keyword>
<dbReference type="InterPro" id="IPR032319">
    <property type="entry name" value="CLP1_P"/>
</dbReference>
<dbReference type="GO" id="GO:0051734">
    <property type="term" value="F:ATP-dependent polynucleotide 5'-hydroxyl-kinase activity"/>
    <property type="evidence" value="ECO:0007669"/>
    <property type="project" value="UniProtKB-EC"/>
</dbReference>
<protein>
    <recommendedName>
        <fullName evidence="2">polynucleotide 5'-hydroxyl-kinase</fullName>
        <ecNumber evidence="2">2.7.1.78</ecNumber>
    </recommendedName>
</protein>
<evidence type="ECO:0000256" key="2">
    <source>
        <dbReference type="ARBA" id="ARBA00012157"/>
    </source>
</evidence>
<evidence type="ECO:0000256" key="3">
    <source>
        <dbReference type="ARBA" id="ARBA00022679"/>
    </source>
</evidence>
<dbReference type="EC" id="2.7.1.78" evidence="2"/>
<sequence length="363" mass="40524">MESNIGSNKAVYTTDVPEDRIKLVEMITRLEKPVVMFIGDVDSGKTTALTFVANELINLGYRVGIVDSDLGQKGILPPATVSLGIVEENFPSLSAVEPYMHYFIGITTPAQYIGETVVGVKRLVDVARSMADVVLIDTTGFVTGPGFDLKRLKIEAVRPDLVVFIQSTGEREHSIEELMAVSSPLAEAVLLKRSERVRPYSHEERRAIRAAKWRTYFSGSSPVLVDLSTLRVSGTSMFSGRSLTAEEREIFERLHDWVVLAGWKDKEVYTIVKADSSRRPYNRFVIKAIDFEMLSNLLVGFIDELGFCLGLGILKWPRLSEGLLEVLTPLGPEELSRAVEVRFGRIRVTEMGEELALLRRDDL</sequence>
<keyword evidence="4" id="KW-0547">Nucleotide-binding</keyword>
<dbReference type="Pfam" id="PF16575">
    <property type="entry name" value="CLP1_P"/>
    <property type="match status" value="1"/>
</dbReference>
<dbReference type="SUPFAM" id="SSF52540">
    <property type="entry name" value="P-loop containing nucleoside triphosphate hydrolases"/>
    <property type="match status" value="1"/>
</dbReference>
<dbReference type="AlphaFoldDB" id="A0A0X1KII8"/>
<organism evidence="11 12">
    <name type="scientific">Thermococcus guaymasensis DSM 11113</name>
    <dbReference type="NCBI Taxonomy" id="1432656"/>
    <lineage>
        <taxon>Archaea</taxon>
        <taxon>Methanobacteriati</taxon>
        <taxon>Methanobacteriota</taxon>
        <taxon>Thermococci</taxon>
        <taxon>Thermococcales</taxon>
        <taxon>Thermococcaceae</taxon>
        <taxon>Thermococcus</taxon>
    </lineage>
</organism>
<comment type="catalytic activity">
    <reaction evidence="8">
        <text>a 5'-end dephospho-ribonucleoside-RNA + ATP = a 5'-end 5'-phospho-ribonucleoside-RNA + ADP + H(+)</text>
        <dbReference type="Rhea" id="RHEA:54580"/>
        <dbReference type="Rhea" id="RHEA-COMP:13936"/>
        <dbReference type="Rhea" id="RHEA-COMP:15179"/>
        <dbReference type="ChEBI" id="CHEBI:15378"/>
        <dbReference type="ChEBI" id="CHEBI:30616"/>
        <dbReference type="ChEBI" id="CHEBI:138282"/>
        <dbReference type="ChEBI" id="CHEBI:138284"/>
        <dbReference type="ChEBI" id="CHEBI:456216"/>
        <dbReference type="EC" id="2.7.1.78"/>
    </reaction>
</comment>
<gene>
    <name evidence="11" type="ORF">X802_01745</name>
</gene>
<evidence type="ECO:0000256" key="1">
    <source>
        <dbReference type="ARBA" id="ARBA00001968"/>
    </source>
</evidence>
<comment type="catalytic activity">
    <reaction evidence="9">
        <text>a 5'-end dephospho-2'-deoxyribonucleoside-DNA + ATP = a 5'-end 5'-phospho-2'-deoxyribonucleoside-DNA + ADP + H(+)</text>
        <dbReference type="Rhea" id="RHEA:15669"/>
        <dbReference type="Rhea" id="RHEA-COMP:13180"/>
        <dbReference type="Rhea" id="RHEA-COMP:13184"/>
        <dbReference type="ChEBI" id="CHEBI:15378"/>
        <dbReference type="ChEBI" id="CHEBI:30616"/>
        <dbReference type="ChEBI" id="CHEBI:136412"/>
        <dbReference type="ChEBI" id="CHEBI:136416"/>
        <dbReference type="ChEBI" id="CHEBI:456216"/>
        <dbReference type="EC" id="2.7.1.78"/>
    </reaction>
</comment>
<evidence type="ECO:0000256" key="8">
    <source>
        <dbReference type="ARBA" id="ARBA00044641"/>
    </source>
</evidence>
<name>A0A0X1KII8_9EURY</name>
<evidence type="ECO:0000256" key="5">
    <source>
        <dbReference type="ARBA" id="ARBA00022777"/>
    </source>
</evidence>
<comment type="function">
    <text evidence="7">Polynucleotide kinase that can phosphorylate the 5'-hydroxyl groups of both single-stranded RNA (ssRNA) and single-stranded DNA (ssDNA). Exhibits a strong preference for ssRNA.</text>
</comment>
<dbReference type="CDD" id="cd01983">
    <property type="entry name" value="SIMIBI"/>
    <property type="match status" value="1"/>
</dbReference>
<dbReference type="PANTHER" id="PTHR12755:SF3">
    <property type="entry name" value="POLYNUCLEOTIDE 5'-HYDROXYL-KINASE NOL9"/>
    <property type="match status" value="1"/>
</dbReference>
<dbReference type="GO" id="GO:0006396">
    <property type="term" value="P:RNA processing"/>
    <property type="evidence" value="ECO:0007669"/>
    <property type="project" value="InterPro"/>
</dbReference>
<evidence type="ECO:0000256" key="9">
    <source>
        <dbReference type="ARBA" id="ARBA00044673"/>
    </source>
</evidence>
<evidence type="ECO:0000313" key="12">
    <source>
        <dbReference type="Proteomes" id="UP000062043"/>
    </source>
</evidence>
<evidence type="ECO:0000256" key="6">
    <source>
        <dbReference type="ARBA" id="ARBA00022840"/>
    </source>
</evidence>